<comment type="caution">
    <text evidence="1">The sequence shown here is derived from an EMBL/GenBank/DDBJ whole genome shotgun (WGS) entry which is preliminary data.</text>
</comment>
<dbReference type="OrthoDB" id="206335at2759"/>
<sequence length="162" mass="17866">MTPTWLSIRYHNTVKKAVVLFVPGLGKGLFNGSIELEPSEDPIDFSEPDNSIRRSMASEENVIVTPVNPTKIGRVVHRSTSLYAGNGHNGSTQDEGKSELAVPIDLRHRAESNFYIIKSPPTSPDDYLPSTLSFDKLPLPLKSLADAFTHVWPVKALGDERI</sequence>
<gene>
    <name evidence="1" type="ORF">ALECFALPRED_001720</name>
</gene>
<evidence type="ECO:0000313" key="2">
    <source>
        <dbReference type="Proteomes" id="UP000664203"/>
    </source>
</evidence>
<dbReference type="AlphaFoldDB" id="A0A8H3F9G2"/>
<organism evidence="1 2">
    <name type="scientific">Alectoria fallacina</name>
    <dbReference type="NCBI Taxonomy" id="1903189"/>
    <lineage>
        <taxon>Eukaryota</taxon>
        <taxon>Fungi</taxon>
        <taxon>Dikarya</taxon>
        <taxon>Ascomycota</taxon>
        <taxon>Pezizomycotina</taxon>
        <taxon>Lecanoromycetes</taxon>
        <taxon>OSLEUM clade</taxon>
        <taxon>Lecanoromycetidae</taxon>
        <taxon>Lecanorales</taxon>
        <taxon>Lecanorineae</taxon>
        <taxon>Parmeliaceae</taxon>
        <taxon>Alectoria</taxon>
    </lineage>
</organism>
<accession>A0A8H3F9G2</accession>
<dbReference type="EMBL" id="CAJPDR010000143">
    <property type="protein sequence ID" value="CAF9921147.1"/>
    <property type="molecule type" value="Genomic_DNA"/>
</dbReference>
<dbReference type="Proteomes" id="UP000664203">
    <property type="component" value="Unassembled WGS sequence"/>
</dbReference>
<evidence type="ECO:0000313" key="1">
    <source>
        <dbReference type="EMBL" id="CAF9921147.1"/>
    </source>
</evidence>
<name>A0A8H3F9G2_9LECA</name>
<proteinExistence type="predicted"/>
<reference evidence="1" key="1">
    <citation type="submission" date="2021-03" db="EMBL/GenBank/DDBJ databases">
        <authorList>
            <person name="Tagirdzhanova G."/>
        </authorList>
    </citation>
    <scope>NUCLEOTIDE SEQUENCE</scope>
</reference>
<protein>
    <submittedName>
        <fullName evidence="1">Uncharacterized protein</fullName>
    </submittedName>
</protein>
<keyword evidence="2" id="KW-1185">Reference proteome</keyword>